<feature type="region of interest" description="Disordered" evidence="1">
    <location>
        <begin position="24"/>
        <end position="217"/>
    </location>
</feature>
<evidence type="ECO:0000313" key="3">
    <source>
        <dbReference type="Proteomes" id="UP000800235"/>
    </source>
</evidence>
<feature type="compositionally biased region" description="Polar residues" evidence="1">
    <location>
        <begin position="137"/>
        <end position="150"/>
    </location>
</feature>
<keyword evidence="3" id="KW-1185">Reference proteome</keyword>
<evidence type="ECO:0000313" key="2">
    <source>
        <dbReference type="EMBL" id="KAF2431587.1"/>
    </source>
</evidence>
<dbReference type="EMBL" id="MU007031">
    <property type="protein sequence ID" value="KAF2431587.1"/>
    <property type="molecule type" value="Genomic_DNA"/>
</dbReference>
<evidence type="ECO:0000256" key="1">
    <source>
        <dbReference type="SAM" id="MobiDB-lite"/>
    </source>
</evidence>
<dbReference type="AlphaFoldDB" id="A0A9P4U060"/>
<gene>
    <name evidence="2" type="ORF">EJ08DRAFT_733254</name>
</gene>
<name>A0A9P4U060_9PEZI</name>
<feature type="compositionally biased region" description="Basic and acidic residues" evidence="1">
    <location>
        <begin position="34"/>
        <end position="45"/>
    </location>
</feature>
<feature type="compositionally biased region" description="Basic residues" evidence="1">
    <location>
        <begin position="154"/>
        <end position="165"/>
    </location>
</feature>
<feature type="compositionally biased region" description="Polar residues" evidence="1">
    <location>
        <begin position="276"/>
        <end position="320"/>
    </location>
</feature>
<feature type="region of interest" description="Disordered" evidence="1">
    <location>
        <begin position="266"/>
        <end position="401"/>
    </location>
</feature>
<feature type="region of interest" description="Disordered" evidence="1">
    <location>
        <begin position="565"/>
        <end position="586"/>
    </location>
</feature>
<organism evidence="2 3">
    <name type="scientific">Tothia fuscella</name>
    <dbReference type="NCBI Taxonomy" id="1048955"/>
    <lineage>
        <taxon>Eukaryota</taxon>
        <taxon>Fungi</taxon>
        <taxon>Dikarya</taxon>
        <taxon>Ascomycota</taxon>
        <taxon>Pezizomycotina</taxon>
        <taxon>Dothideomycetes</taxon>
        <taxon>Pleosporomycetidae</taxon>
        <taxon>Venturiales</taxon>
        <taxon>Cylindrosympodiaceae</taxon>
        <taxon>Tothia</taxon>
    </lineage>
</organism>
<protein>
    <recommendedName>
        <fullName evidence="4">N-acetyltransferase domain-containing protein</fullName>
    </recommendedName>
</protein>
<feature type="compositionally biased region" description="Polar residues" evidence="1">
    <location>
        <begin position="179"/>
        <end position="188"/>
    </location>
</feature>
<sequence length="835" mass="93649">MDHAHFNDEKGGVLIDFTSSYSSAQQYHTSPIQHKADRNPSDDLKALLGIPNDPSSSNNHSSQSKAILTPTVQLTVNSKVTTQPSAKTKQKEIAPIAIGKQKQKHKETNLKISAASKKPTPIIGGVQGTTVTTDPQANISRPDTANNVTAESKKRQHRKRAKKLPKMAPNYVPPHLRNKVQTSQSPEPESSYVPPHLRAKAQQSQTPEPTAPTQQTKGNATTLANHFVPAARQPSPPALSDIADANAGLGASKWAARSAFRSQTTAVKHVRIDDPATSQQSCGPQSNSDTTPGSTPNGPATSDGQQSTPTAATTTDQRPQSPSPPATTKVAYTPNTKLSTKPVKQEESSNNAIVPFKSEQSTHRQSKQPSGWLTKEEKQAMRPRDPESDTEHEGWGRDDDDWDCNNIQNLVDWEGNWLPAPVEWEGRRGFKRENYYGSIAEWTDRNDKFVIHSRNNEPKRIFDLTASNLTADNEIAPRDWIPIEVDNQTLQTYWRSLHTSELQFVDEEDAGAIPYWQRYCGNDSDLQIPLEVPEAVLDPADEIDNPGMYRKGKDDANTALERIKENERRSKMSESQKKIASKNERRRLRELRDVPEILPPPNPNSPKINIYLRPATPGDLRQMLEIYNWYAENTTHVPEMVPLKDTDMLVRLNNVEARSLPAIVAVTKSNTKLPKGTRPTLQTTQEKIVGFSYADDHEDRRSLHRYCAELEIYVHHEYLHKGVGKSLLDRMIWLLDPQYKSRDLVEWRVNPDDVAWNYAGSRRVINTVFAFPIYNSDDKVRITWMSRWLEQFGFAKKCELEQCGIKMGHFSTKALFQAQTGANVDPRTAVGVSAF</sequence>
<dbReference type="InterPro" id="IPR016181">
    <property type="entry name" value="Acyl_CoA_acyltransferase"/>
</dbReference>
<proteinExistence type="predicted"/>
<accession>A0A9P4U060</accession>
<comment type="caution">
    <text evidence="2">The sequence shown here is derived from an EMBL/GenBank/DDBJ whole genome shotgun (WGS) entry which is preliminary data.</text>
</comment>
<feature type="compositionally biased region" description="Low complexity" evidence="1">
    <location>
        <begin position="55"/>
        <end position="64"/>
    </location>
</feature>
<evidence type="ECO:0008006" key="4">
    <source>
        <dbReference type="Google" id="ProtNLM"/>
    </source>
</evidence>
<dbReference type="Gene3D" id="3.40.630.30">
    <property type="match status" value="1"/>
</dbReference>
<feature type="compositionally biased region" description="Basic and acidic residues" evidence="1">
    <location>
        <begin position="565"/>
        <end position="583"/>
    </location>
</feature>
<feature type="compositionally biased region" description="Polar residues" evidence="1">
    <location>
        <begin position="70"/>
        <end position="87"/>
    </location>
</feature>
<dbReference type="CDD" id="cd04301">
    <property type="entry name" value="NAT_SF"/>
    <property type="match status" value="1"/>
</dbReference>
<reference evidence="2" key="1">
    <citation type="journal article" date="2020" name="Stud. Mycol.">
        <title>101 Dothideomycetes genomes: a test case for predicting lifestyles and emergence of pathogens.</title>
        <authorList>
            <person name="Haridas S."/>
            <person name="Albert R."/>
            <person name="Binder M."/>
            <person name="Bloem J."/>
            <person name="Labutti K."/>
            <person name="Salamov A."/>
            <person name="Andreopoulos B."/>
            <person name="Baker S."/>
            <person name="Barry K."/>
            <person name="Bills G."/>
            <person name="Bluhm B."/>
            <person name="Cannon C."/>
            <person name="Castanera R."/>
            <person name="Culley D."/>
            <person name="Daum C."/>
            <person name="Ezra D."/>
            <person name="Gonzalez J."/>
            <person name="Henrissat B."/>
            <person name="Kuo A."/>
            <person name="Liang C."/>
            <person name="Lipzen A."/>
            <person name="Lutzoni F."/>
            <person name="Magnuson J."/>
            <person name="Mondo S."/>
            <person name="Nolan M."/>
            <person name="Ohm R."/>
            <person name="Pangilinan J."/>
            <person name="Park H.-J."/>
            <person name="Ramirez L."/>
            <person name="Alfaro M."/>
            <person name="Sun H."/>
            <person name="Tritt A."/>
            <person name="Yoshinaga Y."/>
            <person name="Zwiers L.-H."/>
            <person name="Turgeon B."/>
            <person name="Goodwin S."/>
            <person name="Spatafora J."/>
            <person name="Crous P."/>
            <person name="Grigoriev I."/>
        </authorList>
    </citation>
    <scope>NUCLEOTIDE SEQUENCE</scope>
    <source>
        <strain evidence="2">CBS 130266</strain>
    </source>
</reference>
<feature type="compositionally biased region" description="Basic and acidic residues" evidence="1">
    <location>
        <begin position="374"/>
        <end position="397"/>
    </location>
</feature>
<feature type="compositionally biased region" description="Low complexity" evidence="1">
    <location>
        <begin position="119"/>
        <end position="136"/>
    </location>
</feature>
<dbReference type="Proteomes" id="UP000800235">
    <property type="component" value="Unassembled WGS sequence"/>
</dbReference>
<feature type="compositionally biased region" description="Low complexity" evidence="1">
    <location>
        <begin position="202"/>
        <end position="216"/>
    </location>
</feature>
<dbReference type="SUPFAM" id="SSF55729">
    <property type="entry name" value="Acyl-CoA N-acyltransferases (Nat)"/>
    <property type="match status" value="1"/>
</dbReference>
<dbReference type="OrthoDB" id="2129362at2759"/>